<dbReference type="Proteomes" id="UP000289775">
    <property type="component" value="Unassembled WGS sequence"/>
</dbReference>
<dbReference type="AlphaFoldDB" id="A0A444WF50"/>
<keyword evidence="3" id="KW-1185">Reference proteome</keyword>
<comment type="caution">
    <text evidence="2">The sequence shown here is derived from an EMBL/GenBank/DDBJ whole genome shotgun (WGS) entry which is preliminary data.</text>
</comment>
<sequence>MKHIALLLFLFISLTCYSQSFTFKPYGPMDQPYPTFEIALKNEKEQKAYNTNKQMFNYTFYVDIKTYNKLHKYMNNYKFENQNINSSYFPEGTYFIECESNIMKVAFGRKKSKKLFKDIGKLVESQNIYLDEILSDLISRL</sequence>
<feature type="signal peptide" evidence="1">
    <location>
        <begin position="1"/>
        <end position="18"/>
    </location>
</feature>
<accession>A0A444WF50</accession>
<evidence type="ECO:0000313" key="3">
    <source>
        <dbReference type="Proteomes" id="UP000289775"/>
    </source>
</evidence>
<proteinExistence type="predicted"/>
<evidence type="ECO:0000256" key="1">
    <source>
        <dbReference type="SAM" id="SignalP"/>
    </source>
</evidence>
<name>A0A444WF50_9FLAO</name>
<protein>
    <recommendedName>
        <fullName evidence="4">Lipoprotein</fullName>
    </recommendedName>
</protein>
<gene>
    <name evidence="2" type="ORF">NU09_1088</name>
</gene>
<evidence type="ECO:0000313" key="2">
    <source>
        <dbReference type="EMBL" id="RYJ44478.1"/>
    </source>
</evidence>
<reference evidence="2 3" key="1">
    <citation type="submission" date="2014-12" db="EMBL/GenBank/DDBJ databases">
        <title>Genome sequence of Flavobacterium beibuense RSKm HC5.</title>
        <authorList>
            <person name="Kim J.F."/>
            <person name="Song J.Y."/>
            <person name="Kwak M.-J."/>
            <person name="Lee S.-W."/>
        </authorList>
    </citation>
    <scope>NUCLEOTIDE SEQUENCE [LARGE SCALE GENOMIC DNA]</scope>
    <source>
        <strain evidence="2 3">RSKm HC5</strain>
    </source>
</reference>
<organism evidence="2 3">
    <name type="scientific">Flavobacterium beibuense</name>
    <dbReference type="NCBI Taxonomy" id="657326"/>
    <lineage>
        <taxon>Bacteria</taxon>
        <taxon>Pseudomonadati</taxon>
        <taxon>Bacteroidota</taxon>
        <taxon>Flavobacteriia</taxon>
        <taxon>Flavobacteriales</taxon>
        <taxon>Flavobacteriaceae</taxon>
        <taxon>Flavobacterium</taxon>
    </lineage>
</organism>
<keyword evidence="1" id="KW-0732">Signal</keyword>
<evidence type="ECO:0008006" key="4">
    <source>
        <dbReference type="Google" id="ProtNLM"/>
    </source>
</evidence>
<dbReference type="EMBL" id="JUIW01000003">
    <property type="protein sequence ID" value="RYJ44478.1"/>
    <property type="molecule type" value="Genomic_DNA"/>
</dbReference>
<feature type="chain" id="PRO_5019532210" description="Lipoprotein" evidence="1">
    <location>
        <begin position="19"/>
        <end position="141"/>
    </location>
</feature>